<dbReference type="SUPFAM" id="SSF56925">
    <property type="entry name" value="OMPA-like"/>
    <property type="match status" value="1"/>
</dbReference>
<dbReference type="InterPro" id="IPR011250">
    <property type="entry name" value="OMP/PagP_B-barrel"/>
</dbReference>
<reference evidence="2 3" key="1">
    <citation type="submission" date="2017-05" db="EMBL/GenBank/DDBJ databases">
        <authorList>
            <person name="Varghese N."/>
            <person name="Submissions S."/>
        </authorList>
    </citation>
    <scope>NUCLEOTIDE SEQUENCE [LARGE SCALE GENOMIC DNA]</scope>
    <source>
        <strain evidence="2 3">DSM 21342</strain>
    </source>
</reference>
<proteinExistence type="predicted"/>
<sequence length="173" mass="18414">MKNLKLFLATALVVFLGLNTVSAQEAPGKKLFNVGFETGLTVGNLNDVYGTLFGGSLRYEMPFGAKLSGMLSAGYTSFIPKEDFKDVTDAFGVIPVKAGAKYYFSSNFYGSGELGAGFGTGDNSSTSFIYSPGIGYAFPVADEKFVDLGLRYEGQSVNGETNSFIGLRLGFAF</sequence>
<evidence type="ECO:0000256" key="1">
    <source>
        <dbReference type="SAM" id="SignalP"/>
    </source>
</evidence>
<dbReference type="EMBL" id="FXSZ01000003">
    <property type="protein sequence ID" value="SMO51950.1"/>
    <property type="molecule type" value="Genomic_DNA"/>
</dbReference>
<dbReference type="AlphaFoldDB" id="A0A521BZQ6"/>
<name>A0A521BZQ6_9SPHI</name>
<keyword evidence="3" id="KW-1185">Reference proteome</keyword>
<gene>
    <name evidence="2" type="ORF">SAMN06265350_10313</name>
</gene>
<keyword evidence="1" id="KW-0732">Signal</keyword>
<dbReference type="RefSeq" id="WP_142602229.1">
    <property type="nucleotide sequence ID" value="NZ_FXSZ01000003.1"/>
</dbReference>
<accession>A0A521BZQ6</accession>
<evidence type="ECO:0008006" key="4">
    <source>
        <dbReference type="Google" id="ProtNLM"/>
    </source>
</evidence>
<feature type="chain" id="PRO_5022242533" description="Outer membrane protein beta-barrel domain-containing protein" evidence="1">
    <location>
        <begin position="24"/>
        <end position="173"/>
    </location>
</feature>
<evidence type="ECO:0000313" key="3">
    <source>
        <dbReference type="Proteomes" id="UP000315971"/>
    </source>
</evidence>
<feature type="signal peptide" evidence="1">
    <location>
        <begin position="1"/>
        <end position="23"/>
    </location>
</feature>
<dbReference type="OrthoDB" id="668980at2"/>
<dbReference type="Proteomes" id="UP000315971">
    <property type="component" value="Unassembled WGS sequence"/>
</dbReference>
<evidence type="ECO:0000313" key="2">
    <source>
        <dbReference type="EMBL" id="SMO51950.1"/>
    </source>
</evidence>
<protein>
    <recommendedName>
        <fullName evidence="4">Outer membrane protein beta-barrel domain-containing protein</fullName>
    </recommendedName>
</protein>
<organism evidence="2 3">
    <name type="scientific">Solitalea koreensis</name>
    <dbReference type="NCBI Taxonomy" id="543615"/>
    <lineage>
        <taxon>Bacteria</taxon>
        <taxon>Pseudomonadati</taxon>
        <taxon>Bacteroidota</taxon>
        <taxon>Sphingobacteriia</taxon>
        <taxon>Sphingobacteriales</taxon>
        <taxon>Sphingobacteriaceae</taxon>
        <taxon>Solitalea</taxon>
    </lineage>
</organism>